<sequence>MLFHLSVLPRVAAGLALCMLAITPARADDAADRLALTVRQIEDRLDARVGVVVRDSATGWSWGHRADERFLMNSTFKAPLCGALLARVDAGETTLDTALPVTAADMVDHAPVTETRIGATMTLDALCRAAVDMSDNPAANIVLDHVGGPEGFTSFLRGIGDGTTRLDRTEPGLNTYAAGDPRDTTTPAAMVATLERLLLGDALSAAARARLTGWMTPGSVTGALLRAHTPEGWHVADKSGAGRVTRNIVGMVTPPGAAPHLVAIYLSEAEVDFATRNAALSELSAAVVAVIAAR</sequence>
<keyword evidence="4 6" id="KW-0378">Hydrolase</keyword>
<dbReference type="PANTHER" id="PTHR35333:SF3">
    <property type="entry name" value="BETA-LACTAMASE-TYPE TRANSPEPTIDASE FOLD CONTAINING PROTEIN"/>
    <property type="match status" value="1"/>
</dbReference>
<name>X7FDK5_9RHOB</name>
<evidence type="ECO:0000256" key="1">
    <source>
        <dbReference type="ARBA" id="ARBA00001526"/>
    </source>
</evidence>
<evidence type="ECO:0000313" key="10">
    <source>
        <dbReference type="Proteomes" id="UP000023430"/>
    </source>
</evidence>
<dbReference type="Pfam" id="PF13354">
    <property type="entry name" value="Beta-lactamase2"/>
    <property type="match status" value="1"/>
</dbReference>
<dbReference type="PRINTS" id="PR00118">
    <property type="entry name" value="BLACTAMASEA"/>
</dbReference>
<dbReference type="PANTHER" id="PTHR35333">
    <property type="entry name" value="BETA-LACTAMASE"/>
    <property type="match status" value="1"/>
</dbReference>
<dbReference type="PROSITE" id="PS00146">
    <property type="entry name" value="BETA_LACTAMASE_A"/>
    <property type="match status" value="1"/>
</dbReference>
<dbReference type="PATRIC" id="fig|1449351.3.peg.921"/>
<dbReference type="AlphaFoldDB" id="X7FDK5"/>
<evidence type="ECO:0000259" key="8">
    <source>
        <dbReference type="Pfam" id="PF13354"/>
    </source>
</evidence>
<dbReference type="NCBIfam" id="NF033103">
    <property type="entry name" value="bla_class_A"/>
    <property type="match status" value="1"/>
</dbReference>
<dbReference type="eggNOG" id="COG2367">
    <property type="taxonomic scope" value="Bacteria"/>
</dbReference>
<evidence type="ECO:0000256" key="6">
    <source>
        <dbReference type="RuleBase" id="RU361140"/>
    </source>
</evidence>
<evidence type="ECO:0000313" key="9">
    <source>
        <dbReference type="EMBL" id="ETX30119.1"/>
    </source>
</evidence>
<dbReference type="EMBL" id="JAME01000005">
    <property type="protein sequence ID" value="ETX30119.1"/>
    <property type="molecule type" value="Genomic_DNA"/>
</dbReference>
<feature type="signal peptide" evidence="7">
    <location>
        <begin position="1"/>
        <end position="27"/>
    </location>
</feature>
<comment type="catalytic activity">
    <reaction evidence="1 6">
        <text>a beta-lactam + H2O = a substituted beta-amino acid</text>
        <dbReference type="Rhea" id="RHEA:20401"/>
        <dbReference type="ChEBI" id="CHEBI:15377"/>
        <dbReference type="ChEBI" id="CHEBI:35627"/>
        <dbReference type="ChEBI" id="CHEBI:140347"/>
        <dbReference type="EC" id="3.5.2.6"/>
    </reaction>
</comment>
<dbReference type="SUPFAM" id="SSF56601">
    <property type="entry name" value="beta-lactamase/transpeptidase-like"/>
    <property type="match status" value="1"/>
</dbReference>
<dbReference type="EC" id="3.5.2.6" evidence="3 6"/>
<dbReference type="GO" id="GO:0008800">
    <property type="term" value="F:beta-lactamase activity"/>
    <property type="evidence" value="ECO:0007669"/>
    <property type="project" value="UniProtKB-UniRule"/>
</dbReference>
<dbReference type="Proteomes" id="UP000023430">
    <property type="component" value="Unassembled WGS sequence"/>
</dbReference>
<accession>X7FDK5</accession>
<evidence type="ECO:0000256" key="2">
    <source>
        <dbReference type="ARBA" id="ARBA00009009"/>
    </source>
</evidence>
<feature type="chain" id="PRO_5004977755" description="Beta-lactamase" evidence="7">
    <location>
        <begin position="28"/>
        <end position="294"/>
    </location>
</feature>
<dbReference type="STRING" id="1449351.RISW2_18170"/>
<dbReference type="GO" id="GO:0046677">
    <property type="term" value="P:response to antibiotic"/>
    <property type="evidence" value="ECO:0007669"/>
    <property type="project" value="UniProtKB-UniRule"/>
</dbReference>
<comment type="similarity">
    <text evidence="2 6">Belongs to the class-A beta-lactamase family.</text>
</comment>
<dbReference type="InterPro" id="IPR023650">
    <property type="entry name" value="Beta-lactam_class-A_AS"/>
</dbReference>
<protein>
    <recommendedName>
        <fullName evidence="3 6">Beta-lactamase</fullName>
        <ecNumber evidence="3 6">3.5.2.6</ecNumber>
    </recommendedName>
</protein>
<dbReference type="Gene3D" id="3.40.710.10">
    <property type="entry name" value="DD-peptidase/beta-lactamase superfamily"/>
    <property type="match status" value="1"/>
</dbReference>
<reference evidence="9 10" key="1">
    <citation type="submission" date="2014-01" db="EMBL/GenBank/DDBJ databases">
        <title>Roseivivax isoporae LMG 25204 Genome Sequencing.</title>
        <authorList>
            <person name="Lai Q."/>
            <person name="Li G."/>
            <person name="Shao Z."/>
        </authorList>
    </citation>
    <scope>NUCLEOTIDE SEQUENCE [LARGE SCALE GENOMIC DNA]</scope>
    <source>
        <strain evidence="9 10">LMG 25204</strain>
    </source>
</reference>
<dbReference type="OrthoDB" id="9784149at2"/>
<gene>
    <name evidence="9" type="ORF">RISW2_18170</name>
</gene>
<feature type="domain" description="Beta-lactamase class A catalytic" evidence="8">
    <location>
        <begin position="50"/>
        <end position="265"/>
    </location>
</feature>
<evidence type="ECO:0000256" key="4">
    <source>
        <dbReference type="ARBA" id="ARBA00022801"/>
    </source>
</evidence>
<comment type="caution">
    <text evidence="9">The sequence shown here is derived from an EMBL/GenBank/DDBJ whole genome shotgun (WGS) entry which is preliminary data.</text>
</comment>
<dbReference type="InterPro" id="IPR012338">
    <property type="entry name" value="Beta-lactam/transpept-like"/>
</dbReference>
<proteinExistence type="inferred from homology"/>
<organism evidence="9 10">
    <name type="scientific">Roseivivax isoporae LMG 25204</name>
    <dbReference type="NCBI Taxonomy" id="1449351"/>
    <lineage>
        <taxon>Bacteria</taxon>
        <taxon>Pseudomonadati</taxon>
        <taxon>Pseudomonadota</taxon>
        <taxon>Alphaproteobacteria</taxon>
        <taxon>Rhodobacterales</taxon>
        <taxon>Roseobacteraceae</taxon>
        <taxon>Roseivivax</taxon>
    </lineage>
</organism>
<dbReference type="InterPro" id="IPR045155">
    <property type="entry name" value="Beta-lactam_cat"/>
</dbReference>
<evidence type="ECO:0000256" key="7">
    <source>
        <dbReference type="SAM" id="SignalP"/>
    </source>
</evidence>
<keyword evidence="5 6" id="KW-0046">Antibiotic resistance</keyword>
<evidence type="ECO:0000256" key="5">
    <source>
        <dbReference type="ARBA" id="ARBA00023251"/>
    </source>
</evidence>
<dbReference type="InterPro" id="IPR000871">
    <property type="entry name" value="Beta-lactam_class-A"/>
</dbReference>
<keyword evidence="7" id="KW-0732">Signal</keyword>
<dbReference type="GO" id="GO:0030655">
    <property type="term" value="P:beta-lactam antibiotic catabolic process"/>
    <property type="evidence" value="ECO:0007669"/>
    <property type="project" value="InterPro"/>
</dbReference>
<evidence type="ECO:0000256" key="3">
    <source>
        <dbReference type="ARBA" id="ARBA00012865"/>
    </source>
</evidence>
<keyword evidence="10" id="KW-1185">Reference proteome</keyword>